<protein>
    <submittedName>
        <fullName evidence="2">SlyX protein</fullName>
    </submittedName>
</protein>
<dbReference type="EMBL" id="FNPE01000015">
    <property type="protein sequence ID" value="SDZ23943.1"/>
    <property type="molecule type" value="Genomic_DNA"/>
</dbReference>
<dbReference type="RefSeq" id="WP_074922998.1">
    <property type="nucleotide sequence ID" value="NZ_CP141274.1"/>
</dbReference>
<dbReference type="Gene3D" id="1.20.5.300">
    <property type="match status" value="1"/>
</dbReference>
<feature type="region of interest" description="Disordered" evidence="1">
    <location>
        <begin position="62"/>
        <end position="85"/>
    </location>
</feature>
<evidence type="ECO:0000256" key="1">
    <source>
        <dbReference type="SAM" id="MobiDB-lite"/>
    </source>
</evidence>
<evidence type="ECO:0000313" key="2">
    <source>
        <dbReference type="EMBL" id="SDZ23943.1"/>
    </source>
</evidence>
<gene>
    <name evidence="2" type="ORF">SAMN05421547_11599</name>
</gene>
<dbReference type="PANTHER" id="PTHR36508:SF1">
    <property type="entry name" value="PROTEIN SLYX"/>
    <property type="match status" value="1"/>
</dbReference>
<name>A0A1H3REE6_9BURK</name>
<dbReference type="AlphaFoldDB" id="A0A1H3REE6"/>
<organism evidence="2 3">
    <name type="scientific">Delftia lacustris</name>
    <dbReference type="NCBI Taxonomy" id="558537"/>
    <lineage>
        <taxon>Bacteria</taxon>
        <taxon>Pseudomonadati</taxon>
        <taxon>Pseudomonadota</taxon>
        <taxon>Betaproteobacteria</taxon>
        <taxon>Burkholderiales</taxon>
        <taxon>Comamonadaceae</taxon>
        <taxon>Delftia</taxon>
    </lineage>
</organism>
<dbReference type="PANTHER" id="PTHR36508">
    <property type="entry name" value="PROTEIN SLYX"/>
    <property type="match status" value="1"/>
</dbReference>
<accession>A0A1H3REE6</accession>
<dbReference type="Proteomes" id="UP000183417">
    <property type="component" value="Unassembled WGS sequence"/>
</dbReference>
<evidence type="ECO:0000313" key="3">
    <source>
        <dbReference type="Proteomes" id="UP000183417"/>
    </source>
</evidence>
<proteinExistence type="predicted"/>
<dbReference type="GeneID" id="94693492"/>
<dbReference type="Pfam" id="PF04102">
    <property type="entry name" value="SlyX"/>
    <property type="match status" value="1"/>
</dbReference>
<sequence>MSVAGDNERSGERDEAQALQARVMELEIKASYTDDLLEQLNLTIYRQQQQIDRLLDELRDLRRRAPEGGPAGDATHLRDELPPHY</sequence>
<dbReference type="InterPro" id="IPR007236">
    <property type="entry name" value="SlyX"/>
</dbReference>
<reference evidence="2 3" key="1">
    <citation type="submission" date="2016-10" db="EMBL/GenBank/DDBJ databases">
        <authorList>
            <person name="de Groot N.N."/>
        </authorList>
    </citation>
    <scope>NUCLEOTIDE SEQUENCE [LARGE SCALE GENOMIC DNA]</scope>
    <source>
        <strain evidence="2 3">LMG 24775</strain>
    </source>
</reference>
<feature type="compositionally biased region" description="Basic and acidic residues" evidence="1">
    <location>
        <begin position="75"/>
        <end position="85"/>
    </location>
</feature>